<gene>
    <name evidence="14" type="ORF">EPA93_18450</name>
</gene>
<keyword evidence="7" id="KW-0067">ATP-binding</keyword>
<feature type="compositionally biased region" description="Polar residues" evidence="10">
    <location>
        <begin position="517"/>
        <end position="530"/>
    </location>
</feature>
<keyword evidence="11" id="KW-1133">Transmembrane helix</keyword>
<evidence type="ECO:0000256" key="1">
    <source>
        <dbReference type="ARBA" id="ARBA00012513"/>
    </source>
</evidence>
<feature type="compositionally biased region" description="Pro residues" evidence="10">
    <location>
        <begin position="569"/>
        <end position="581"/>
    </location>
</feature>
<dbReference type="Gene3D" id="3.30.200.20">
    <property type="entry name" value="Phosphorylase Kinase, domain 1"/>
    <property type="match status" value="1"/>
</dbReference>
<keyword evidence="15" id="KW-1185">Reference proteome</keyword>
<proteinExistence type="predicted"/>
<keyword evidence="11" id="KW-0812">Transmembrane</keyword>
<feature type="transmembrane region" description="Helical" evidence="11">
    <location>
        <begin position="488"/>
        <end position="511"/>
    </location>
</feature>
<dbReference type="PANTHER" id="PTHR43671">
    <property type="entry name" value="SERINE/THREONINE-PROTEIN KINASE NEK"/>
    <property type="match status" value="1"/>
</dbReference>
<feature type="domain" description="Rieske" evidence="13">
    <location>
        <begin position="586"/>
        <end position="684"/>
    </location>
</feature>
<feature type="region of interest" description="Disordered" evidence="10">
    <location>
        <begin position="517"/>
        <end position="609"/>
    </location>
</feature>
<evidence type="ECO:0000313" key="15">
    <source>
        <dbReference type="Proteomes" id="UP000290365"/>
    </source>
</evidence>
<evidence type="ECO:0000256" key="9">
    <source>
        <dbReference type="ARBA" id="ARBA00023014"/>
    </source>
</evidence>
<keyword evidence="11" id="KW-0472">Membrane</keyword>
<organism evidence="14 15">
    <name type="scientific">Ktedonosporobacter rubrisoli</name>
    <dbReference type="NCBI Taxonomy" id="2509675"/>
    <lineage>
        <taxon>Bacteria</taxon>
        <taxon>Bacillati</taxon>
        <taxon>Chloroflexota</taxon>
        <taxon>Ktedonobacteria</taxon>
        <taxon>Ktedonobacterales</taxon>
        <taxon>Ktedonosporobacteraceae</taxon>
        <taxon>Ktedonosporobacter</taxon>
    </lineage>
</organism>
<dbReference type="AlphaFoldDB" id="A0A4P6JR81"/>
<sequence>MSEIYYVRGRYMYVSSQPASWLVGQQLGNYRVEQLLGQGSVNAVYLAHQQQQDRAVMLTAFLAPDTFSVQERRRFEERCWQQLGILAQLHHPHILPIYDFGLQAECPYMVTPLVSSGSLAKELKQQGKYAPEQIVGILKQVAAGLDYAHSQGVVHGTLKPANILLLDGGQTIQLAGFGLAHMLQKRGIMDEEQPWGHLLSISGTLLGSAEYLAPEVIRGAEASGSADIYALGVVIYELLRGRPPFQSEDEWEVVRQHIEQEMPSLLLECPEIPPAVDLVLGKALAKDPGERHKTAKSLVQAFERVLRVIEEAKETTRELHPYRSAERETPQADEQPYKTLGQATIPPLATAHPQIDWFDDEADFPEQYFDDPLEAGAPGEDGGQYYDEQYYNQEDMQQSASASSVLQEPISWEEVPATAGSSPQGEAQFAGIKTIDPFDWWSTVSLSAAASSAQEPGTFQQSAMAEPVISEESGAAPRKAADKGRRRTVAWLAAGGVVAAGVLTVGGISLARFMQPSANSSGSLKTSQAMGTTGTKQKTTQDSVQKTVTSTSNAQPTQAATSTAQPSPTVQPSPTAQPSPTPAHSGVVLGSTDQGINTAKSFSNPADGKGSLLIHLPNGSFVAYERACTHEGVAVNYNAGTHKLVCPAHNAIFDPGKGAAVVQGPAKRPLKMVPIQVNSDGTITAV</sequence>
<dbReference type="Proteomes" id="UP000290365">
    <property type="component" value="Chromosome"/>
</dbReference>
<dbReference type="GO" id="GO:0005524">
    <property type="term" value="F:ATP binding"/>
    <property type="evidence" value="ECO:0007669"/>
    <property type="project" value="UniProtKB-KW"/>
</dbReference>
<evidence type="ECO:0000256" key="6">
    <source>
        <dbReference type="ARBA" id="ARBA00022777"/>
    </source>
</evidence>
<evidence type="ECO:0000256" key="10">
    <source>
        <dbReference type="SAM" id="MobiDB-lite"/>
    </source>
</evidence>
<evidence type="ECO:0000256" key="2">
    <source>
        <dbReference type="ARBA" id="ARBA00022679"/>
    </source>
</evidence>
<evidence type="ECO:0000256" key="8">
    <source>
        <dbReference type="ARBA" id="ARBA00023004"/>
    </source>
</evidence>
<dbReference type="InterPro" id="IPR011009">
    <property type="entry name" value="Kinase-like_dom_sf"/>
</dbReference>
<dbReference type="EC" id="2.7.11.1" evidence="1"/>
<keyword evidence="3" id="KW-0001">2Fe-2S</keyword>
<feature type="domain" description="Protein kinase" evidence="12">
    <location>
        <begin position="30"/>
        <end position="303"/>
    </location>
</feature>
<accession>A0A4P6JR81</accession>
<dbReference type="Gene3D" id="1.10.510.10">
    <property type="entry name" value="Transferase(Phosphotransferase) domain 1"/>
    <property type="match status" value="1"/>
</dbReference>
<keyword evidence="9" id="KW-0411">Iron-sulfur</keyword>
<dbReference type="CDD" id="cd14014">
    <property type="entry name" value="STKc_PknB_like"/>
    <property type="match status" value="1"/>
</dbReference>
<dbReference type="InterPro" id="IPR017941">
    <property type="entry name" value="Rieske_2Fe-2S"/>
</dbReference>
<keyword evidence="8" id="KW-0408">Iron</keyword>
<dbReference type="GO" id="GO:0004674">
    <property type="term" value="F:protein serine/threonine kinase activity"/>
    <property type="evidence" value="ECO:0007669"/>
    <property type="project" value="UniProtKB-EC"/>
</dbReference>
<keyword evidence="2" id="KW-0808">Transferase</keyword>
<dbReference type="SUPFAM" id="SSF50022">
    <property type="entry name" value="ISP domain"/>
    <property type="match status" value="1"/>
</dbReference>
<feature type="compositionally biased region" description="Polar residues" evidence="10">
    <location>
        <begin position="591"/>
        <end position="604"/>
    </location>
</feature>
<dbReference type="KEGG" id="kbs:EPA93_18450"/>
<keyword evidence="5" id="KW-0547">Nucleotide-binding</keyword>
<dbReference type="SUPFAM" id="SSF56112">
    <property type="entry name" value="Protein kinase-like (PK-like)"/>
    <property type="match status" value="1"/>
</dbReference>
<dbReference type="CDD" id="cd03467">
    <property type="entry name" value="Rieske"/>
    <property type="match status" value="1"/>
</dbReference>
<evidence type="ECO:0000256" key="4">
    <source>
        <dbReference type="ARBA" id="ARBA00022723"/>
    </source>
</evidence>
<keyword evidence="4" id="KW-0479">Metal-binding</keyword>
<feature type="compositionally biased region" description="Low complexity" evidence="10">
    <location>
        <begin position="549"/>
        <end position="568"/>
    </location>
</feature>
<dbReference type="EMBL" id="CP035758">
    <property type="protein sequence ID" value="QBD77865.1"/>
    <property type="molecule type" value="Genomic_DNA"/>
</dbReference>
<dbReference type="GO" id="GO:0016705">
    <property type="term" value="F:oxidoreductase activity, acting on paired donors, with incorporation or reduction of molecular oxygen"/>
    <property type="evidence" value="ECO:0007669"/>
    <property type="project" value="UniProtKB-ARBA"/>
</dbReference>
<evidence type="ECO:0000259" key="12">
    <source>
        <dbReference type="PROSITE" id="PS50011"/>
    </source>
</evidence>
<dbReference type="PROSITE" id="PS50011">
    <property type="entry name" value="PROTEIN_KINASE_DOM"/>
    <property type="match status" value="1"/>
</dbReference>
<dbReference type="Gene3D" id="2.102.10.10">
    <property type="entry name" value="Rieske [2Fe-2S] iron-sulphur domain"/>
    <property type="match status" value="1"/>
</dbReference>
<dbReference type="Pfam" id="PF00069">
    <property type="entry name" value="Pkinase"/>
    <property type="match status" value="1"/>
</dbReference>
<keyword evidence="6" id="KW-0418">Kinase</keyword>
<dbReference type="GO" id="GO:0046872">
    <property type="term" value="F:metal ion binding"/>
    <property type="evidence" value="ECO:0007669"/>
    <property type="project" value="UniProtKB-KW"/>
</dbReference>
<dbReference type="PANTHER" id="PTHR43671:SF13">
    <property type="entry name" value="SERINE_THREONINE-PROTEIN KINASE NEK2"/>
    <property type="match status" value="1"/>
</dbReference>
<evidence type="ECO:0000256" key="3">
    <source>
        <dbReference type="ARBA" id="ARBA00022714"/>
    </source>
</evidence>
<name>A0A4P6JR81_KTERU</name>
<dbReference type="GO" id="GO:0004497">
    <property type="term" value="F:monooxygenase activity"/>
    <property type="evidence" value="ECO:0007669"/>
    <property type="project" value="UniProtKB-ARBA"/>
</dbReference>
<dbReference type="InterPro" id="IPR050660">
    <property type="entry name" value="NEK_Ser/Thr_kinase"/>
</dbReference>
<dbReference type="GO" id="GO:0051537">
    <property type="term" value="F:2 iron, 2 sulfur cluster binding"/>
    <property type="evidence" value="ECO:0007669"/>
    <property type="project" value="UniProtKB-KW"/>
</dbReference>
<dbReference type="InterPro" id="IPR000719">
    <property type="entry name" value="Prot_kinase_dom"/>
</dbReference>
<dbReference type="InterPro" id="IPR036922">
    <property type="entry name" value="Rieske_2Fe-2S_sf"/>
</dbReference>
<evidence type="ECO:0000313" key="14">
    <source>
        <dbReference type="EMBL" id="QBD77865.1"/>
    </source>
</evidence>
<feature type="compositionally biased region" description="Low complexity" evidence="10">
    <location>
        <begin position="531"/>
        <end position="541"/>
    </location>
</feature>
<reference evidence="14 15" key="1">
    <citation type="submission" date="2019-01" db="EMBL/GenBank/DDBJ databases">
        <title>Ktedonosporobacter rubrisoli SCAWS-G2.</title>
        <authorList>
            <person name="Huang Y."/>
            <person name="Yan B."/>
        </authorList>
    </citation>
    <scope>NUCLEOTIDE SEQUENCE [LARGE SCALE GENOMIC DNA]</scope>
    <source>
        <strain evidence="14 15">SCAWS-G2</strain>
    </source>
</reference>
<dbReference type="PROSITE" id="PS51296">
    <property type="entry name" value="RIESKE"/>
    <property type="match status" value="1"/>
</dbReference>
<evidence type="ECO:0000256" key="7">
    <source>
        <dbReference type="ARBA" id="ARBA00022840"/>
    </source>
</evidence>
<dbReference type="OrthoDB" id="9788659at2"/>
<protein>
    <recommendedName>
        <fullName evidence="1">non-specific serine/threonine protein kinase</fullName>
        <ecNumber evidence="1">2.7.11.1</ecNumber>
    </recommendedName>
</protein>
<evidence type="ECO:0000259" key="13">
    <source>
        <dbReference type="PROSITE" id="PS51296"/>
    </source>
</evidence>
<feature type="region of interest" description="Disordered" evidence="10">
    <location>
        <begin position="455"/>
        <end position="482"/>
    </location>
</feature>
<evidence type="ECO:0000256" key="11">
    <source>
        <dbReference type="SAM" id="Phobius"/>
    </source>
</evidence>
<evidence type="ECO:0000256" key="5">
    <source>
        <dbReference type="ARBA" id="ARBA00022741"/>
    </source>
</evidence>
<dbReference type="Pfam" id="PF00355">
    <property type="entry name" value="Rieske"/>
    <property type="match status" value="1"/>
</dbReference>